<keyword evidence="1" id="KW-0433">Leucine-rich repeat</keyword>
<dbReference type="Proteomes" id="UP000775213">
    <property type="component" value="Unassembled WGS sequence"/>
</dbReference>
<dbReference type="PANTHER" id="PTHR15454:SF37">
    <property type="entry name" value="OUTER ARM DYNEIN LIGHT CHAIN 1 PROTEIN"/>
    <property type="match status" value="1"/>
</dbReference>
<dbReference type="InterPro" id="IPR032675">
    <property type="entry name" value="LRR_dom_sf"/>
</dbReference>
<evidence type="ECO:0000256" key="2">
    <source>
        <dbReference type="ARBA" id="ARBA00022737"/>
    </source>
</evidence>
<dbReference type="EMBL" id="JAGFBR010000017">
    <property type="protein sequence ID" value="KAH0452716.1"/>
    <property type="molecule type" value="Genomic_DNA"/>
</dbReference>
<dbReference type="GO" id="GO:0005737">
    <property type="term" value="C:cytoplasm"/>
    <property type="evidence" value="ECO:0007669"/>
    <property type="project" value="TreeGrafter"/>
</dbReference>
<dbReference type="Gene3D" id="3.80.10.10">
    <property type="entry name" value="Ribonuclease Inhibitor"/>
    <property type="match status" value="2"/>
</dbReference>
<gene>
    <name evidence="4" type="ORF">IEQ34_020015</name>
</gene>
<feature type="region of interest" description="Disordered" evidence="3">
    <location>
        <begin position="16"/>
        <end position="40"/>
    </location>
</feature>
<dbReference type="PANTHER" id="PTHR15454">
    <property type="entry name" value="NISCHARIN RELATED"/>
    <property type="match status" value="1"/>
</dbReference>
<organism evidence="4 5">
    <name type="scientific">Dendrobium chrysotoxum</name>
    <name type="common">Orchid</name>
    <dbReference type="NCBI Taxonomy" id="161865"/>
    <lineage>
        <taxon>Eukaryota</taxon>
        <taxon>Viridiplantae</taxon>
        <taxon>Streptophyta</taxon>
        <taxon>Embryophyta</taxon>
        <taxon>Tracheophyta</taxon>
        <taxon>Spermatophyta</taxon>
        <taxon>Magnoliopsida</taxon>
        <taxon>Liliopsida</taxon>
        <taxon>Asparagales</taxon>
        <taxon>Orchidaceae</taxon>
        <taxon>Epidendroideae</taxon>
        <taxon>Malaxideae</taxon>
        <taxon>Dendrobiinae</taxon>
        <taxon>Dendrobium</taxon>
    </lineage>
</organism>
<name>A0AAV7G8G7_DENCH</name>
<dbReference type="InterPro" id="IPR001611">
    <property type="entry name" value="Leu-rich_rpt"/>
</dbReference>
<reference evidence="4 5" key="1">
    <citation type="journal article" date="2021" name="Hortic Res">
        <title>Chromosome-scale assembly of the Dendrobium chrysotoxum genome enhances the understanding of orchid evolution.</title>
        <authorList>
            <person name="Zhang Y."/>
            <person name="Zhang G.Q."/>
            <person name="Zhang D."/>
            <person name="Liu X.D."/>
            <person name="Xu X.Y."/>
            <person name="Sun W.H."/>
            <person name="Yu X."/>
            <person name="Zhu X."/>
            <person name="Wang Z.W."/>
            <person name="Zhao X."/>
            <person name="Zhong W.Y."/>
            <person name="Chen H."/>
            <person name="Yin W.L."/>
            <person name="Huang T."/>
            <person name="Niu S.C."/>
            <person name="Liu Z.J."/>
        </authorList>
    </citation>
    <scope>NUCLEOTIDE SEQUENCE [LARGE SCALE GENOMIC DNA]</scope>
    <source>
        <strain evidence="4">Lindl</strain>
    </source>
</reference>
<dbReference type="FunFam" id="3.80.10.10:FF:000320">
    <property type="entry name" value="Protein phosphatase 1 regulatory subunit pprA"/>
    <property type="match status" value="1"/>
</dbReference>
<feature type="compositionally biased region" description="Basic residues" evidence="3">
    <location>
        <begin position="606"/>
        <end position="623"/>
    </location>
</feature>
<feature type="region of interest" description="Disordered" evidence="3">
    <location>
        <begin position="574"/>
        <end position="623"/>
    </location>
</feature>
<dbReference type="AlphaFoldDB" id="A0AAV7G8G7"/>
<evidence type="ECO:0000256" key="3">
    <source>
        <dbReference type="SAM" id="MobiDB-lite"/>
    </source>
</evidence>
<dbReference type="SUPFAM" id="SSF52075">
    <property type="entry name" value="Outer arm dynein light chain 1"/>
    <property type="match status" value="1"/>
</dbReference>
<dbReference type="InterPro" id="IPR003591">
    <property type="entry name" value="Leu-rich_rpt_typical-subtyp"/>
</dbReference>
<accession>A0AAV7G8G7</accession>
<proteinExistence type="predicted"/>
<sequence length="623" mass="68950">MAIFTCLAMLLAGKKKKNMGSGDGKFHIKPNNISSSSTKGGIQGLHFTASESLSALEERSSLVPHVPSNDRLARAEAAGDVAYERGDEHDEIQSMKRDYSDFDLQGNGEFGSHGSNTDLNNYASDNKMETNEGITPGTTMFARGHVSDPGMEQSVCLASPVLKRSCSNIEIKTANKSLNSSKRFHSCSELKNLSRNGIGQFTYKAHSSPLSVKTSYSADYVILKKRSSCQVLPSRCRKIWWKFFLWSLTNLRKPNAPQKLAFALTNANQKFGYSSDTHELVQKPDKQKKSLESNNQWFAFSLQSSPQDRVYDWVNSLDDCIFCPIDDEETCGGKEDEWTAGPRYMEIGESSWKNHSQTTLCAAEEVTQSKNIIQSLNSFSYVAHISGMGLKVIPSISAFGNLRSVSLSGNSIAHITPGCLPKHIHSLDLSRNKISAIEGLRDLTRLRVLNLSYNRISRIGHGLSNCTVIKELNLAGNKISGVEGLHRLLKLTVLDLSFNKITTTNAFGQLVANYNSLLSLNLIGNSIQSNLGEDQIRKAVLSLLPRLSYFNKQPIKQHRVREVGANMVANTAVGDGRWSSQRRPMRRLAQGSGSTTKSKIREGSLKGRKNQSMKHHHSSFVRK</sequence>
<keyword evidence="2" id="KW-0677">Repeat</keyword>
<evidence type="ECO:0000256" key="1">
    <source>
        <dbReference type="ARBA" id="ARBA00022614"/>
    </source>
</evidence>
<comment type="caution">
    <text evidence="4">The sequence shown here is derived from an EMBL/GenBank/DDBJ whole genome shotgun (WGS) entry which is preliminary data.</text>
</comment>
<evidence type="ECO:0000313" key="5">
    <source>
        <dbReference type="Proteomes" id="UP000775213"/>
    </source>
</evidence>
<feature type="compositionally biased region" description="Polar residues" evidence="3">
    <location>
        <begin position="31"/>
        <end position="40"/>
    </location>
</feature>
<protein>
    <submittedName>
        <fullName evidence="4">Uncharacterized protein</fullName>
    </submittedName>
</protein>
<dbReference type="SMART" id="SM00369">
    <property type="entry name" value="LRR_TYP"/>
    <property type="match status" value="3"/>
</dbReference>
<keyword evidence="5" id="KW-1185">Reference proteome</keyword>
<dbReference type="SMART" id="SM00365">
    <property type="entry name" value="LRR_SD22"/>
    <property type="match status" value="4"/>
</dbReference>
<dbReference type="Pfam" id="PF13516">
    <property type="entry name" value="LRR_6"/>
    <property type="match status" value="2"/>
</dbReference>
<dbReference type="PROSITE" id="PS51450">
    <property type="entry name" value="LRR"/>
    <property type="match status" value="4"/>
</dbReference>
<evidence type="ECO:0000313" key="4">
    <source>
        <dbReference type="EMBL" id="KAH0452716.1"/>
    </source>
</evidence>
<dbReference type="Pfam" id="PF13855">
    <property type="entry name" value="LRR_8"/>
    <property type="match status" value="1"/>
</dbReference>